<evidence type="ECO:0000313" key="1">
    <source>
        <dbReference type="EMBL" id="KAJ1355395.1"/>
    </source>
</evidence>
<comment type="caution">
    <text evidence="1">The sequence shown here is derived from an EMBL/GenBank/DDBJ whole genome shotgun (WGS) entry which is preliminary data.</text>
</comment>
<reference evidence="1" key="1">
    <citation type="submission" date="2021-06" db="EMBL/GenBank/DDBJ databases">
        <title>Parelaphostrongylus tenuis whole genome reference sequence.</title>
        <authorList>
            <person name="Garwood T.J."/>
            <person name="Larsen P.A."/>
            <person name="Fountain-Jones N.M."/>
            <person name="Garbe J.R."/>
            <person name="Macchietto M.G."/>
            <person name="Kania S.A."/>
            <person name="Gerhold R.W."/>
            <person name="Richards J.E."/>
            <person name="Wolf T.M."/>
        </authorList>
    </citation>
    <scope>NUCLEOTIDE SEQUENCE</scope>
    <source>
        <strain evidence="1">MNPRO001-30</strain>
        <tissue evidence="1">Meninges</tissue>
    </source>
</reference>
<gene>
    <name evidence="1" type="ORF">KIN20_012788</name>
</gene>
<protein>
    <submittedName>
        <fullName evidence="1">Uncharacterized protein</fullName>
    </submittedName>
</protein>
<organism evidence="1 2">
    <name type="scientific">Parelaphostrongylus tenuis</name>
    <name type="common">Meningeal worm</name>
    <dbReference type="NCBI Taxonomy" id="148309"/>
    <lineage>
        <taxon>Eukaryota</taxon>
        <taxon>Metazoa</taxon>
        <taxon>Ecdysozoa</taxon>
        <taxon>Nematoda</taxon>
        <taxon>Chromadorea</taxon>
        <taxon>Rhabditida</taxon>
        <taxon>Rhabditina</taxon>
        <taxon>Rhabditomorpha</taxon>
        <taxon>Strongyloidea</taxon>
        <taxon>Metastrongylidae</taxon>
        <taxon>Parelaphostrongylus</taxon>
    </lineage>
</organism>
<name>A0AAD5MB86_PARTN</name>
<evidence type="ECO:0000313" key="2">
    <source>
        <dbReference type="Proteomes" id="UP001196413"/>
    </source>
</evidence>
<dbReference type="Proteomes" id="UP001196413">
    <property type="component" value="Unassembled WGS sequence"/>
</dbReference>
<sequence length="113" mass="13628">MCGSDLRSLSHLRDPEIAKHGWAVSIMRRMDDSWTRSTVEWIRRQCALPEDDYIHVERKCSLKKIRKLYSQLSIFLDSWYDTRSRRHAQIRPPSWTTVAQQRDEWNMGWGRHN</sequence>
<dbReference type="AlphaFoldDB" id="A0AAD5MB86"/>
<dbReference type="EMBL" id="JAHQIW010002474">
    <property type="protein sequence ID" value="KAJ1355395.1"/>
    <property type="molecule type" value="Genomic_DNA"/>
</dbReference>
<keyword evidence="2" id="KW-1185">Reference proteome</keyword>
<accession>A0AAD5MB86</accession>
<proteinExistence type="predicted"/>